<dbReference type="Proteomes" id="UP001153269">
    <property type="component" value="Unassembled WGS sequence"/>
</dbReference>
<gene>
    <name evidence="2" type="ORF">PLEPLA_LOCUS15743</name>
</gene>
<reference evidence="2" key="1">
    <citation type="submission" date="2020-03" db="EMBL/GenBank/DDBJ databases">
        <authorList>
            <person name="Weist P."/>
        </authorList>
    </citation>
    <scope>NUCLEOTIDE SEQUENCE</scope>
</reference>
<sequence length="164" mass="17764">MSRAATRSLDDEKQLFSAATEGLKIPLAVGDGDGQDKQENPGQQRLLDKRNQSWAFTSAGFSRCQALNPGTLLQTAEMDAYTVETATGEDGVSFPTGFIPPSCLPRPTSFSPLHPARLLTPAQVFPIASHSPSRPNTNIVLRRRTLGSVRGLLTSHRAHVYLHA</sequence>
<name>A0A9N7UD02_PLEPL</name>
<evidence type="ECO:0000313" key="3">
    <source>
        <dbReference type="Proteomes" id="UP001153269"/>
    </source>
</evidence>
<evidence type="ECO:0000256" key="1">
    <source>
        <dbReference type="SAM" id="MobiDB-lite"/>
    </source>
</evidence>
<feature type="region of interest" description="Disordered" evidence="1">
    <location>
        <begin position="26"/>
        <end position="48"/>
    </location>
</feature>
<dbReference type="AlphaFoldDB" id="A0A9N7UD02"/>
<protein>
    <submittedName>
        <fullName evidence="2">Uncharacterized protein</fullName>
    </submittedName>
</protein>
<organism evidence="2 3">
    <name type="scientific">Pleuronectes platessa</name>
    <name type="common">European plaice</name>
    <dbReference type="NCBI Taxonomy" id="8262"/>
    <lineage>
        <taxon>Eukaryota</taxon>
        <taxon>Metazoa</taxon>
        <taxon>Chordata</taxon>
        <taxon>Craniata</taxon>
        <taxon>Vertebrata</taxon>
        <taxon>Euteleostomi</taxon>
        <taxon>Actinopterygii</taxon>
        <taxon>Neopterygii</taxon>
        <taxon>Teleostei</taxon>
        <taxon>Neoteleostei</taxon>
        <taxon>Acanthomorphata</taxon>
        <taxon>Carangaria</taxon>
        <taxon>Pleuronectiformes</taxon>
        <taxon>Pleuronectoidei</taxon>
        <taxon>Pleuronectidae</taxon>
        <taxon>Pleuronectes</taxon>
    </lineage>
</organism>
<proteinExistence type="predicted"/>
<keyword evidence="3" id="KW-1185">Reference proteome</keyword>
<comment type="caution">
    <text evidence="2">The sequence shown here is derived from an EMBL/GenBank/DDBJ whole genome shotgun (WGS) entry which is preliminary data.</text>
</comment>
<accession>A0A9N7UD02</accession>
<evidence type="ECO:0000313" key="2">
    <source>
        <dbReference type="EMBL" id="CAB1427798.1"/>
    </source>
</evidence>
<dbReference type="EMBL" id="CADEAL010001001">
    <property type="protein sequence ID" value="CAB1427798.1"/>
    <property type="molecule type" value="Genomic_DNA"/>
</dbReference>